<comment type="similarity">
    <text evidence="1">Belongs to the peptidase S33 family.</text>
</comment>
<dbReference type="InterPro" id="IPR010497">
    <property type="entry name" value="Epoxide_hydro_N"/>
</dbReference>
<sequence length="736" mass="81892">MDTLNTGVEQPRRVFVDRGVRTEESAHVARLGHLPDDENETVCLRAELARVEVAYAGALARLDSVCALVVTDPLVLDPTEQSQVALPLPRVQVQPISTLAPPSAPSAIADATGSRQYTRIPGTAPVATSKVYVIYYSDEEDACRCNQNVISELNHIWRGKGFKKLYLIPAATGFLDVARTAMQQPWYLESILGIVQGWARYGTWLSTKPVRAQASDQERARIWLVYQRLPVVYSCVHMVVRLLNSLHLSTRALPSSIAQPKMLGVFIPHRNDVDNITSLSPIVRIRTGSCDCGQLPPARGCLRVLRFDVSSPLHAGPQSELILPFSLAVLPVMSSWAKPFTVDVPDADLELLRKKLELATFPDELENAGWDYGIPLEDVKRLTAHWKNSFDWRKAEKAINEIPQFTTDIDVDGFGTLNIHFVHQKSKVENAIPLLFVHGWPGHFLEVRKLLPILTSESPDHPSFHVVAPSLPGFGFSEAPSKPGFNGYKYAEVFNKLMLSLGYKEYVYQGGDWGHILGIYTVNRYGHQHVKGWLSNMPIYRIPSLFTNPLIFLELFTAPLNPTLANAIAAAKRFRSKSSGYFVLQATAPQTIGYSLADSPVGLLAWIAEKLYKAVDDYPWTDDEIIEWISIYWFSRAGPAASARIYYEMTEGNKHDVFEGTKWTSVPFGAAHFPREPLRVPKSWAHTIGKVVFESEHEAGGHFAAFEQPESIAADLRKMFGKGGPAYGVVSGQDGY</sequence>
<dbReference type="Proteomes" id="UP001215151">
    <property type="component" value="Unassembled WGS sequence"/>
</dbReference>
<dbReference type="InterPro" id="IPR029058">
    <property type="entry name" value="AB_hydrolase_fold"/>
</dbReference>
<evidence type="ECO:0000256" key="2">
    <source>
        <dbReference type="ARBA" id="ARBA00022797"/>
    </source>
</evidence>
<evidence type="ECO:0000256" key="3">
    <source>
        <dbReference type="ARBA" id="ARBA00022801"/>
    </source>
</evidence>
<dbReference type="InterPro" id="IPR000639">
    <property type="entry name" value="Epox_hydrolase-like"/>
</dbReference>
<dbReference type="EMBL" id="JAPEVG010000286">
    <property type="protein sequence ID" value="KAJ8469518.1"/>
    <property type="molecule type" value="Genomic_DNA"/>
</dbReference>
<keyword evidence="3" id="KW-0378">Hydrolase</keyword>
<evidence type="ECO:0000313" key="6">
    <source>
        <dbReference type="Proteomes" id="UP001215151"/>
    </source>
</evidence>
<dbReference type="Pfam" id="PF06441">
    <property type="entry name" value="EHN"/>
    <property type="match status" value="1"/>
</dbReference>
<keyword evidence="2" id="KW-0058">Aromatic hydrocarbons catabolism</keyword>
<accession>A0AAD7TMB0</accession>
<protein>
    <recommendedName>
        <fullName evidence="4">Epoxide hydrolase N-terminal domain-containing protein</fullName>
    </recommendedName>
</protein>
<dbReference type="PANTHER" id="PTHR21661">
    <property type="entry name" value="EPOXIDE HYDROLASE 1-RELATED"/>
    <property type="match status" value="1"/>
</dbReference>
<reference evidence="5" key="1">
    <citation type="submission" date="2022-11" db="EMBL/GenBank/DDBJ databases">
        <title>Genome Sequence of Cubamyces cubensis.</title>
        <authorList>
            <person name="Buettner E."/>
        </authorList>
    </citation>
    <scope>NUCLEOTIDE SEQUENCE</scope>
    <source>
        <strain evidence="5">MPL-01</strain>
    </source>
</reference>
<organism evidence="5 6">
    <name type="scientific">Trametes cubensis</name>
    <dbReference type="NCBI Taxonomy" id="1111947"/>
    <lineage>
        <taxon>Eukaryota</taxon>
        <taxon>Fungi</taxon>
        <taxon>Dikarya</taxon>
        <taxon>Basidiomycota</taxon>
        <taxon>Agaricomycotina</taxon>
        <taxon>Agaricomycetes</taxon>
        <taxon>Polyporales</taxon>
        <taxon>Polyporaceae</taxon>
        <taxon>Trametes</taxon>
    </lineage>
</organism>
<dbReference type="SUPFAM" id="SSF53474">
    <property type="entry name" value="alpha/beta-Hydrolases"/>
    <property type="match status" value="1"/>
</dbReference>
<gene>
    <name evidence="5" type="ORF">ONZ51_g8937</name>
</gene>
<evidence type="ECO:0000256" key="1">
    <source>
        <dbReference type="ARBA" id="ARBA00010088"/>
    </source>
</evidence>
<evidence type="ECO:0000259" key="4">
    <source>
        <dbReference type="Pfam" id="PF06441"/>
    </source>
</evidence>
<evidence type="ECO:0000313" key="5">
    <source>
        <dbReference type="EMBL" id="KAJ8469518.1"/>
    </source>
</evidence>
<dbReference type="GO" id="GO:0004301">
    <property type="term" value="F:epoxide hydrolase activity"/>
    <property type="evidence" value="ECO:0007669"/>
    <property type="project" value="TreeGrafter"/>
</dbReference>
<dbReference type="Gene3D" id="3.40.50.1820">
    <property type="entry name" value="alpha/beta hydrolase"/>
    <property type="match status" value="1"/>
</dbReference>
<keyword evidence="6" id="KW-1185">Reference proteome</keyword>
<dbReference type="PRINTS" id="PR00412">
    <property type="entry name" value="EPOXHYDRLASE"/>
</dbReference>
<dbReference type="PANTHER" id="PTHR21661:SF35">
    <property type="entry name" value="EPOXIDE HYDROLASE"/>
    <property type="match status" value="1"/>
</dbReference>
<comment type="caution">
    <text evidence="5">The sequence shown here is derived from an EMBL/GenBank/DDBJ whole genome shotgun (WGS) entry which is preliminary data.</text>
</comment>
<feature type="domain" description="Epoxide hydrolase N-terminal" evidence="4">
    <location>
        <begin position="338"/>
        <end position="447"/>
    </location>
</feature>
<dbReference type="GO" id="GO:0097176">
    <property type="term" value="P:epoxide metabolic process"/>
    <property type="evidence" value="ECO:0007669"/>
    <property type="project" value="TreeGrafter"/>
</dbReference>
<dbReference type="AlphaFoldDB" id="A0AAD7TMB0"/>
<name>A0AAD7TMB0_9APHY</name>
<proteinExistence type="inferred from homology"/>